<reference evidence="3 4" key="1">
    <citation type="submission" date="2020-11" db="EMBL/GenBank/DDBJ databases">
        <title>Pseudonocardia abyssalis sp. nov. and Pseudonocardia oceani sp. nov., description and phylogenomic analysis of two novel actinomycetes isolated from the deep Southern Ocean.</title>
        <authorList>
            <person name="Parra J."/>
        </authorList>
    </citation>
    <scope>NUCLEOTIDE SEQUENCE [LARGE SCALE GENOMIC DNA]</scope>
    <source>
        <strain evidence="4">KRD185</strain>
    </source>
</reference>
<organism evidence="3 4">
    <name type="scientific">Pseudonocardia oceani</name>
    <dbReference type="NCBI Taxonomy" id="2792013"/>
    <lineage>
        <taxon>Bacteria</taxon>
        <taxon>Bacillati</taxon>
        <taxon>Actinomycetota</taxon>
        <taxon>Actinomycetes</taxon>
        <taxon>Pseudonocardiales</taxon>
        <taxon>Pseudonocardiaceae</taxon>
        <taxon>Pseudonocardia</taxon>
    </lineage>
</organism>
<proteinExistence type="predicted"/>
<protein>
    <submittedName>
        <fullName evidence="3">Uncharacterized protein</fullName>
    </submittedName>
</protein>
<keyword evidence="4" id="KW-1185">Reference proteome</keyword>
<evidence type="ECO:0000256" key="1">
    <source>
        <dbReference type="SAM" id="MobiDB-lite"/>
    </source>
</evidence>
<evidence type="ECO:0000313" key="3">
    <source>
        <dbReference type="EMBL" id="MBW0129025.1"/>
    </source>
</evidence>
<comment type="caution">
    <text evidence="3">The sequence shown here is derived from an EMBL/GenBank/DDBJ whole genome shotgun (WGS) entry which is preliminary data.</text>
</comment>
<feature type="region of interest" description="Disordered" evidence="1">
    <location>
        <begin position="163"/>
        <end position="190"/>
    </location>
</feature>
<keyword evidence="2" id="KW-0472">Membrane</keyword>
<evidence type="ECO:0000256" key="2">
    <source>
        <dbReference type="SAM" id="Phobius"/>
    </source>
</evidence>
<keyword evidence="2" id="KW-1133">Transmembrane helix</keyword>
<name>A0ABS6U9W3_9PSEU</name>
<evidence type="ECO:0000313" key="4">
    <source>
        <dbReference type="Proteomes" id="UP000694300"/>
    </source>
</evidence>
<dbReference type="EMBL" id="JADQDF010000001">
    <property type="protein sequence ID" value="MBW0129025.1"/>
    <property type="molecule type" value="Genomic_DNA"/>
</dbReference>
<dbReference type="RefSeq" id="WP_218595813.1">
    <property type="nucleotide sequence ID" value="NZ_JADQDE010000060.1"/>
</dbReference>
<gene>
    <name evidence="3" type="ORF">I4I82_15255</name>
</gene>
<sequence length="190" mass="21227">MDLGSVPDWISAIATVGALVAAVVAGWAAYQQLTMLKNDARKRQRLEDQADAAGVAIWVRVGTKDKLPLIRYINRSGMPIFELTVWIDTPDHRFRIYRTVAGPAFDTREMRQGTTELRAIAARLNYEPDWNGLLDETHLRCASRFRDSANKWWFRDFNGTLSGAKEKPGAPQRHGESNRNASDEGIGVAG</sequence>
<feature type="transmembrane region" description="Helical" evidence="2">
    <location>
        <begin position="12"/>
        <end position="33"/>
    </location>
</feature>
<feature type="compositionally biased region" description="Basic and acidic residues" evidence="1">
    <location>
        <begin position="164"/>
        <end position="177"/>
    </location>
</feature>
<keyword evidence="2" id="KW-0812">Transmembrane</keyword>
<accession>A0ABS6U9W3</accession>
<dbReference type="Proteomes" id="UP000694300">
    <property type="component" value="Unassembled WGS sequence"/>
</dbReference>